<proteinExistence type="predicted"/>
<name>A0A2S3YQN7_9HYPH</name>
<organism evidence="1 2">
    <name type="scientific">Sinorhizobium americanum</name>
    <dbReference type="NCBI Taxonomy" id="194963"/>
    <lineage>
        <taxon>Bacteria</taxon>
        <taxon>Pseudomonadati</taxon>
        <taxon>Pseudomonadota</taxon>
        <taxon>Alphaproteobacteria</taxon>
        <taxon>Hyphomicrobiales</taxon>
        <taxon>Rhizobiaceae</taxon>
        <taxon>Sinorhizobium/Ensifer group</taxon>
        <taxon>Sinorhizobium</taxon>
    </lineage>
</organism>
<comment type="caution">
    <text evidence="1">The sequence shown here is derived from an EMBL/GenBank/DDBJ whole genome shotgun (WGS) entry which is preliminary data.</text>
</comment>
<dbReference type="AlphaFoldDB" id="A0A2S3YQN7"/>
<dbReference type="Proteomes" id="UP000237511">
    <property type="component" value="Unassembled WGS sequence"/>
</dbReference>
<dbReference type="EMBL" id="LODU01000017">
    <property type="protein sequence ID" value="POH33603.1"/>
    <property type="molecule type" value="Genomic_DNA"/>
</dbReference>
<gene>
    <name evidence="1" type="ORF">ATY31_10160</name>
</gene>
<evidence type="ECO:0000313" key="2">
    <source>
        <dbReference type="Proteomes" id="UP000237511"/>
    </source>
</evidence>
<accession>A0A2S3YQN7</accession>
<reference evidence="1 2" key="1">
    <citation type="journal article" date="2014" name="Syst. Appl. Microbiol.">
        <title>Microsymbionts of Phaseolus vulgaris in acid and alkaline soils of Mexico.</title>
        <authorList>
            <person name="Verastegui-Valdes M.M."/>
            <person name="Zhang Y.J."/>
            <person name="Rivera-Orduna F.N."/>
            <person name="Cheng H.P."/>
            <person name="Sui X.H."/>
            <person name="Wang E.T."/>
        </authorList>
    </citation>
    <scope>NUCLEOTIDE SEQUENCE [LARGE SCALE GENOMIC DNA]</scope>
    <source>
        <strain evidence="1 2">FG01</strain>
    </source>
</reference>
<protein>
    <submittedName>
        <fullName evidence="1">Uncharacterized protein</fullName>
    </submittedName>
</protein>
<evidence type="ECO:0000313" key="1">
    <source>
        <dbReference type="EMBL" id="POH33603.1"/>
    </source>
</evidence>
<sequence>MEEVIAIQIQKLKFAKTDILPTSAIATGPLPEMMLRFAKARRAGSGKVPAASLPGFCPSS</sequence>